<keyword evidence="1" id="KW-0812">Transmembrane</keyword>
<reference evidence="2 3" key="1">
    <citation type="submission" date="2024-02" db="EMBL/GenBank/DDBJ databases">
        <title>Lysinimicrobium sediminis NBRC 112286.</title>
        <authorList>
            <person name="Ichikawa N."/>
            <person name="Katano-Makiyama Y."/>
            <person name="Hidaka K."/>
        </authorList>
    </citation>
    <scope>NUCLEOTIDE SEQUENCE [LARGE SCALE GENOMIC DNA]</scope>
    <source>
        <strain evidence="2 3">NBRC 112286</strain>
    </source>
</reference>
<organism evidence="2 3">
    <name type="scientific">Demequina sediminis</name>
    <dbReference type="NCBI Taxonomy" id="1930058"/>
    <lineage>
        <taxon>Bacteria</taxon>
        <taxon>Bacillati</taxon>
        <taxon>Actinomycetota</taxon>
        <taxon>Actinomycetes</taxon>
        <taxon>Micrococcales</taxon>
        <taxon>Demequinaceae</taxon>
        <taxon>Demequina</taxon>
    </lineage>
</organism>
<sequence length="374" mass="37853">MKKVTRLALLIPGGIALVAGSIGALALLGVLSFDGERLAAAHGILMTLGFVGTVISLERAVALGRVWALASPALLGLGGLALLTPADPRVGGALLTAGAMMLLAVYAALWQRQESPELATQVLGAALAAAAALLWTAGAPVATVLPWLAGFVLLTIAGERAELARLENPSIGARGLLASGTVCAGVIAATVAGDLGTALLGVAVLVLCTVLVTGDVARRMVRASGLPRFAAAAMLAGYAWMAVAGAVWLAGGVPDGAAYDAVIHAVFLGFTMSMIMAHAPIILPAVLRVALPYRRIMYVPLVLLHASLVLRLLAGDAYGVEAALTWGGVLNVAAVLGFAATAVGSVVVAARDARRTRRAQLAPVVDERLVEVAS</sequence>
<feature type="transmembrane region" description="Helical" evidence="1">
    <location>
        <begin position="90"/>
        <end position="110"/>
    </location>
</feature>
<proteinExistence type="predicted"/>
<feature type="transmembrane region" description="Helical" evidence="1">
    <location>
        <begin position="122"/>
        <end position="138"/>
    </location>
</feature>
<dbReference type="EMBL" id="BAABRR010000001">
    <property type="protein sequence ID" value="GAA5517703.1"/>
    <property type="molecule type" value="Genomic_DNA"/>
</dbReference>
<evidence type="ECO:0000313" key="2">
    <source>
        <dbReference type="EMBL" id="GAA5517703.1"/>
    </source>
</evidence>
<name>A0ABP9WCZ3_9MICO</name>
<feature type="transmembrane region" description="Helical" evidence="1">
    <location>
        <begin position="262"/>
        <end position="283"/>
    </location>
</feature>
<feature type="transmembrane region" description="Helical" evidence="1">
    <location>
        <begin position="295"/>
        <end position="314"/>
    </location>
</feature>
<evidence type="ECO:0000313" key="3">
    <source>
        <dbReference type="Proteomes" id="UP001426770"/>
    </source>
</evidence>
<accession>A0ABP9WCZ3</accession>
<protein>
    <submittedName>
        <fullName evidence="2">Uncharacterized protein</fullName>
    </submittedName>
</protein>
<feature type="transmembrane region" description="Helical" evidence="1">
    <location>
        <begin position="66"/>
        <end position="84"/>
    </location>
</feature>
<keyword evidence="1" id="KW-1133">Transmembrane helix</keyword>
<dbReference type="Proteomes" id="UP001426770">
    <property type="component" value="Unassembled WGS sequence"/>
</dbReference>
<evidence type="ECO:0000256" key="1">
    <source>
        <dbReference type="SAM" id="Phobius"/>
    </source>
</evidence>
<feature type="transmembrane region" description="Helical" evidence="1">
    <location>
        <begin position="7"/>
        <end position="33"/>
    </location>
</feature>
<gene>
    <name evidence="2" type="ORF">Lsed01_00112</name>
</gene>
<comment type="caution">
    <text evidence="2">The sequence shown here is derived from an EMBL/GenBank/DDBJ whole genome shotgun (WGS) entry which is preliminary data.</text>
</comment>
<feature type="transmembrane region" description="Helical" evidence="1">
    <location>
        <begin position="229"/>
        <end position="250"/>
    </location>
</feature>
<dbReference type="RefSeq" id="WP_286215743.1">
    <property type="nucleotide sequence ID" value="NZ_AP027736.1"/>
</dbReference>
<feature type="transmembrane region" description="Helical" evidence="1">
    <location>
        <begin position="326"/>
        <end position="350"/>
    </location>
</feature>
<keyword evidence="1" id="KW-0472">Membrane</keyword>
<keyword evidence="3" id="KW-1185">Reference proteome</keyword>
<feature type="transmembrane region" description="Helical" evidence="1">
    <location>
        <begin position="39"/>
        <end position="57"/>
    </location>
</feature>